<dbReference type="Proteomes" id="UP000269221">
    <property type="component" value="Unassembled WGS sequence"/>
</dbReference>
<feature type="domain" description="Laminin G" evidence="2">
    <location>
        <begin position="1"/>
        <end position="198"/>
    </location>
</feature>
<dbReference type="PROSITE" id="PS50025">
    <property type="entry name" value="LAM_G_DOMAIN"/>
    <property type="match status" value="1"/>
</dbReference>
<dbReference type="OrthoDB" id="5983569at2759"/>
<reference evidence="3 4" key="1">
    <citation type="submission" date="2018-07" db="EMBL/GenBank/DDBJ databases">
        <title>A high quality draft genome assembly of the barn swallow (H. rustica rustica).</title>
        <authorList>
            <person name="Formenti G."/>
            <person name="Chiara M."/>
            <person name="Poveda L."/>
            <person name="Francoijs K.-J."/>
            <person name="Bonisoli-Alquati A."/>
            <person name="Canova L."/>
            <person name="Gianfranceschi L."/>
            <person name="Horner D.S."/>
            <person name="Saino N."/>
        </authorList>
    </citation>
    <scope>NUCLEOTIDE SEQUENCE [LARGE SCALE GENOMIC DNA]</scope>
    <source>
        <strain evidence="3">Chelidonia</strain>
        <tissue evidence="3">Blood</tissue>
    </source>
</reference>
<sequence length="265" mass="29432">MPFFGSNSWIRFMDPTSVQSWTASGQETSNLTTLYLTVKTTALNGTILYTGERNFGEQFLHLYLVEGRPTVRLGCGNSQNILTVSLNQSVSKGVLTPITISYMLPVGSPEGYCMMELAADGNPSVQHRLSFSHRVSQITFGSIFLGNVPVHEEVNRCAGQIYGYKGCIRDFQVNHRELLIIDEALEGRNVENCNVPICDYHPCHNGGTCTRGIMEDWACAKQGSVAVQYQGFYDFLQQPTDSQGTPPPNPRMIHPNKQEINCQQA</sequence>
<evidence type="ECO:0000259" key="2">
    <source>
        <dbReference type="PROSITE" id="PS50025"/>
    </source>
</evidence>
<comment type="caution">
    <text evidence="1">Lacks conserved residue(s) required for the propagation of feature annotation.</text>
</comment>
<evidence type="ECO:0000313" key="3">
    <source>
        <dbReference type="EMBL" id="RMC13437.1"/>
    </source>
</evidence>
<dbReference type="PANTHER" id="PTHR15036:SF85">
    <property type="entry name" value="SP2353, ISOFORM A"/>
    <property type="match status" value="1"/>
</dbReference>
<dbReference type="GO" id="GO:0016020">
    <property type="term" value="C:membrane"/>
    <property type="evidence" value="ECO:0007669"/>
    <property type="project" value="UniProtKB-SubCell"/>
</dbReference>
<proteinExistence type="predicted"/>
<dbReference type="Gene3D" id="2.60.120.200">
    <property type="match status" value="1"/>
</dbReference>
<organism evidence="3 4">
    <name type="scientific">Hirundo rustica rustica</name>
    <dbReference type="NCBI Taxonomy" id="333673"/>
    <lineage>
        <taxon>Eukaryota</taxon>
        <taxon>Metazoa</taxon>
        <taxon>Chordata</taxon>
        <taxon>Craniata</taxon>
        <taxon>Vertebrata</taxon>
        <taxon>Euteleostomi</taxon>
        <taxon>Archelosauria</taxon>
        <taxon>Archosauria</taxon>
        <taxon>Dinosauria</taxon>
        <taxon>Saurischia</taxon>
        <taxon>Theropoda</taxon>
        <taxon>Coelurosauria</taxon>
        <taxon>Aves</taxon>
        <taxon>Neognathae</taxon>
        <taxon>Neoaves</taxon>
        <taxon>Telluraves</taxon>
        <taxon>Australaves</taxon>
        <taxon>Passeriformes</taxon>
        <taxon>Sylvioidea</taxon>
        <taxon>Hirundinidae</taxon>
        <taxon>Hirundo</taxon>
    </lineage>
</organism>
<dbReference type="SUPFAM" id="SSF49899">
    <property type="entry name" value="Concanavalin A-like lectins/glucanases"/>
    <property type="match status" value="1"/>
</dbReference>
<dbReference type="InterPro" id="IPR013320">
    <property type="entry name" value="ConA-like_dom_sf"/>
</dbReference>
<dbReference type="SMART" id="SM00282">
    <property type="entry name" value="LamG"/>
    <property type="match status" value="1"/>
</dbReference>
<dbReference type="AlphaFoldDB" id="A0A3M0L2B7"/>
<dbReference type="STRING" id="333673.A0A3M0L2B7"/>
<comment type="caution">
    <text evidence="3">The sequence shown here is derived from an EMBL/GenBank/DDBJ whole genome shotgun (WGS) entry which is preliminary data.</text>
</comment>
<gene>
    <name evidence="3" type="ORF">DUI87_10975</name>
</gene>
<dbReference type="Pfam" id="PF02210">
    <property type="entry name" value="Laminin_G_2"/>
    <property type="match status" value="1"/>
</dbReference>
<evidence type="ECO:0000313" key="4">
    <source>
        <dbReference type="Proteomes" id="UP000269221"/>
    </source>
</evidence>
<protein>
    <recommendedName>
        <fullName evidence="2">Laminin G domain-containing protein</fullName>
    </recommendedName>
</protein>
<dbReference type="CDD" id="cd00110">
    <property type="entry name" value="LamG"/>
    <property type="match status" value="1"/>
</dbReference>
<dbReference type="PANTHER" id="PTHR15036">
    <property type="entry name" value="PIKACHURIN-LIKE PROTEIN"/>
    <property type="match status" value="1"/>
</dbReference>
<dbReference type="InterPro" id="IPR001791">
    <property type="entry name" value="Laminin_G"/>
</dbReference>
<dbReference type="InterPro" id="IPR050372">
    <property type="entry name" value="Neurexin-related_CASP"/>
</dbReference>
<evidence type="ECO:0000256" key="1">
    <source>
        <dbReference type="PROSITE-ProRule" id="PRU00122"/>
    </source>
</evidence>
<dbReference type="EMBL" id="QRBI01000106">
    <property type="protein sequence ID" value="RMC13437.1"/>
    <property type="molecule type" value="Genomic_DNA"/>
</dbReference>
<keyword evidence="4" id="KW-1185">Reference proteome</keyword>
<accession>A0A3M0L2B7</accession>
<name>A0A3M0L2B7_HIRRU</name>